<reference evidence="6 7" key="1">
    <citation type="journal article" date="2024" name="Science">
        <title>Giant polyketide synthase enzymes in the biosynthesis of giant marine polyether toxins.</title>
        <authorList>
            <person name="Fallon T.R."/>
            <person name="Shende V.V."/>
            <person name="Wierzbicki I.H."/>
            <person name="Pendleton A.L."/>
            <person name="Watervoot N.F."/>
            <person name="Auber R.P."/>
            <person name="Gonzalez D.J."/>
            <person name="Wisecaver J.H."/>
            <person name="Moore B.S."/>
        </authorList>
    </citation>
    <scope>NUCLEOTIDE SEQUENCE [LARGE SCALE GENOMIC DNA]</scope>
    <source>
        <strain evidence="6 7">12B1</strain>
    </source>
</reference>
<comment type="subcellular location">
    <subcellularLocation>
        <location evidence="1">Mitochondrion</location>
    </subcellularLocation>
</comment>
<keyword evidence="3" id="KW-0496">Mitochondrion</keyword>
<feature type="compositionally biased region" description="Low complexity" evidence="5">
    <location>
        <begin position="206"/>
        <end position="231"/>
    </location>
</feature>
<dbReference type="Gene3D" id="3.40.30.10">
    <property type="entry name" value="Glutaredoxin"/>
    <property type="match status" value="1"/>
</dbReference>
<evidence type="ECO:0000256" key="1">
    <source>
        <dbReference type="ARBA" id="ARBA00004173"/>
    </source>
</evidence>
<evidence type="ECO:0000256" key="5">
    <source>
        <dbReference type="SAM" id="MobiDB-lite"/>
    </source>
</evidence>
<accession>A0AB34J5N8</accession>
<keyword evidence="7" id="KW-1185">Reference proteome</keyword>
<evidence type="ECO:0000256" key="3">
    <source>
        <dbReference type="ARBA" id="ARBA00023128"/>
    </source>
</evidence>
<evidence type="ECO:0000313" key="7">
    <source>
        <dbReference type="Proteomes" id="UP001515480"/>
    </source>
</evidence>
<dbReference type="EMBL" id="JBGBPQ010000012">
    <property type="protein sequence ID" value="KAL1514693.1"/>
    <property type="molecule type" value="Genomic_DNA"/>
</dbReference>
<protein>
    <recommendedName>
        <fullName evidence="8">Ribosomal protein/NADH dehydrogenase domain-containing protein</fullName>
    </recommendedName>
</protein>
<proteinExistence type="predicted"/>
<keyword evidence="2" id="KW-0689">Ribosomal protein</keyword>
<feature type="region of interest" description="Disordered" evidence="5">
    <location>
        <begin position="168"/>
        <end position="258"/>
    </location>
</feature>
<sequence length="258" mass="27570">MAFGYAPARWGSITGASVAAWPPAFSRGLARSPKRRKKSKEKKPLNTKWDHLIEKYTAIPMVIPGLKTFEMQHGRSTDGQGGIRKFLAAHTAQIRYQNPEANVLCRASRDEVEALIRLEMKDGKEYLIDATGKKSQEILREVLTTAGVEPAKVAEAVQLRVAEIEAQHKEREEAARRKRMAGAKMDPDAIPDTEQPVAIEGSAETAGQIADGAASDGAADAGSQDTSDAASKVAADMAGNESIDKLEATGDGGATTKG</sequence>
<dbReference type="Proteomes" id="UP001515480">
    <property type="component" value="Unassembled WGS sequence"/>
</dbReference>
<comment type="caution">
    <text evidence="6">The sequence shown here is derived from an EMBL/GenBank/DDBJ whole genome shotgun (WGS) entry which is preliminary data.</text>
</comment>
<organism evidence="6 7">
    <name type="scientific">Prymnesium parvum</name>
    <name type="common">Toxic golden alga</name>
    <dbReference type="NCBI Taxonomy" id="97485"/>
    <lineage>
        <taxon>Eukaryota</taxon>
        <taxon>Haptista</taxon>
        <taxon>Haptophyta</taxon>
        <taxon>Prymnesiophyceae</taxon>
        <taxon>Prymnesiales</taxon>
        <taxon>Prymnesiaceae</taxon>
        <taxon>Prymnesium</taxon>
    </lineage>
</organism>
<dbReference type="GO" id="GO:0005840">
    <property type="term" value="C:ribosome"/>
    <property type="evidence" value="ECO:0007669"/>
    <property type="project" value="UniProtKB-KW"/>
</dbReference>
<dbReference type="InterPro" id="IPR040049">
    <property type="entry name" value="Ribosomal_mS25/mL61"/>
</dbReference>
<evidence type="ECO:0008006" key="8">
    <source>
        <dbReference type="Google" id="ProtNLM"/>
    </source>
</evidence>
<dbReference type="GO" id="GO:0003735">
    <property type="term" value="F:structural constituent of ribosome"/>
    <property type="evidence" value="ECO:0007669"/>
    <property type="project" value="InterPro"/>
</dbReference>
<gene>
    <name evidence="6" type="ORF">AB1Y20_003780</name>
</gene>
<dbReference type="GO" id="GO:0005739">
    <property type="term" value="C:mitochondrion"/>
    <property type="evidence" value="ECO:0007669"/>
    <property type="project" value="UniProtKB-SubCell"/>
</dbReference>
<evidence type="ECO:0000256" key="4">
    <source>
        <dbReference type="ARBA" id="ARBA00023274"/>
    </source>
</evidence>
<name>A0AB34J5N8_PRYPA</name>
<dbReference type="InterPro" id="IPR036249">
    <property type="entry name" value="Thioredoxin-like_sf"/>
</dbReference>
<dbReference type="SUPFAM" id="SSF52833">
    <property type="entry name" value="Thioredoxin-like"/>
    <property type="match status" value="1"/>
</dbReference>
<dbReference type="AlphaFoldDB" id="A0AB34J5N8"/>
<evidence type="ECO:0000256" key="2">
    <source>
        <dbReference type="ARBA" id="ARBA00022980"/>
    </source>
</evidence>
<keyword evidence="4" id="KW-0687">Ribonucleoprotein</keyword>
<dbReference type="GO" id="GO:1990904">
    <property type="term" value="C:ribonucleoprotein complex"/>
    <property type="evidence" value="ECO:0007669"/>
    <property type="project" value="UniProtKB-KW"/>
</dbReference>
<dbReference type="PANTHER" id="PTHR13274">
    <property type="entry name" value="MITOCHONDRIAL RIBOSOMAL PROTEIN S25"/>
    <property type="match status" value="1"/>
</dbReference>
<evidence type="ECO:0000313" key="6">
    <source>
        <dbReference type="EMBL" id="KAL1514693.1"/>
    </source>
</evidence>
<dbReference type="PANTHER" id="PTHR13274:SF2">
    <property type="entry name" value="SMALL RIBOSOMAL SUBUNIT PROTEIN MS25"/>
    <property type="match status" value="1"/>
</dbReference>